<feature type="domain" description="C2H2-type" evidence="9">
    <location>
        <begin position="99"/>
        <end position="132"/>
    </location>
</feature>
<name>A0A1X2GDB4_9FUNG</name>
<evidence type="ECO:0000256" key="4">
    <source>
        <dbReference type="ARBA" id="ARBA00022771"/>
    </source>
</evidence>
<comment type="subcellular location">
    <subcellularLocation>
        <location evidence="1">Nucleus</location>
    </subcellularLocation>
</comment>
<keyword evidence="11" id="KW-1185">Reference proteome</keyword>
<dbReference type="GO" id="GO:0005694">
    <property type="term" value="C:chromosome"/>
    <property type="evidence" value="ECO:0007669"/>
    <property type="project" value="UniProtKB-ARBA"/>
</dbReference>
<sequence length="337" mass="37805">MTDLHSLLNHPKTDNDSHIYSDLSAGVSEPSSPKLEAKLSRVFECDKCHLKFTRLTNLKSHHTTHTSVRPFQCALCHHQFRRQHDLRRHERLHTGEKPHKCETCHRSFARMDALNRHRRVETACHNHPYKKKPHSSPPASIPLAAPVNSTKPSSASLEQPFTNHRPPIPQLQIPVSAMSLSPPNNFLASSSNLRQLEASQQRVSLPWCPTSRTLPHPIPSPPSSVSSQPTSSPLLSSIHNSAPLLLTPIPQHHAKQDSLFPPTSFHNLPSPHSPNMQDQSDNDSLRKQLETLQQQNQDQQAQIHQLKESCHDLSVENKVLKSLVLGKEGEPKTLSSD</sequence>
<dbReference type="GO" id="GO:0045893">
    <property type="term" value="P:positive regulation of DNA-templated transcription"/>
    <property type="evidence" value="ECO:0007669"/>
    <property type="project" value="UniProtKB-ARBA"/>
</dbReference>
<dbReference type="Pfam" id="PF13912">
    <property type="entry name" value="zf-C2H2_6"/>
    <property type="match status" value="1"/>
</dbReference>
<evidence type="ECO:0000256" key="5">
    <source>
        <dbReference type="ARBA" id="ARBA00022833"/>
    </source>
</evidence>
<evidence type="ECO:0000256" key="2">
    <source>
        <dbReference type="ARBA" id="ARBA00022723"/>
    </source>
</evidence>
<dbReference type="STRING" id="101127.A0A1X2GDB4"/>
<evidence type="ECO:0000313" key="11">
    <source>
        <dbReference type="Proteomes" id="UP000242146"/>
    </source>
</evidence>
<feature type="domain" description="C2H2-type" evidence="9">
    <location>
        <begin position="71"/>
        <end position="98"/>
    </location>
</feature>
<dbReference type="PANTHER" id="PTHR24381">
    <property type="entry name" value="ZINC FINGER PROTEIN"/>
    <property type="match status" value="1"/>
</dbReference>
<dbReference type="PROSITE" id="PS00028">
    <property type="entry name" value="ZINC_FINGER_C2H2_1"/>
    <property type="match status" value="2"/>
</dbReference>
<dbReference type="GO" id="GO:0005634">
    <property type="term" value="C:nucleus"/>
    <property type="evidence" value="ECO:0007669"/>
    <property type="project" value="UniProtKB-SubCell"/>
</dbReference>
<organism evidence="10 11">
    <name type="scientific">Hesseltinella vesiculosa</name>
    <dbReference type="NCBI Taxonomy" id="101127"/>
    <lineage>
        <taxon>Eukaryota</taxon>
        <taxon>Fungi</taxon>
        <taxon>Fungi incertae sedis</taxon>
        <taxon>Mucoromycota</taxon>
        <taxon>Mucoromycotina</taxon>
        <taxon>Mucoromycetes</taxon>
        <taxon>Mucorales</taxon>
        <taxon>Cunninghamellaceae</taxon>
        <taxon>Hesseltinella</taxon>
    </lineage>
</organism>
<proteinExistence type="predicted"/>
<feature type="compositionally biased region" description="Low complexity" evidence="8">
    <location>
        <begin position="223"/>
        <end position="236"/>
    </location>
</feature>
<dbReference type="EMBL" id="MCGT01000021">
    <property type="protein sequence ID" value="ORX51210.1"/>
    <property type="molecule type" value="Genomic_DNA"/>
</dbReference>
<evidence type="ECO:0000256" key="3">
    <source>
        <dbReference type="ARBA" id="ARBA00022737"/>
    </source>
</evidence>
<dbReference type="InterPro" id="IPR036236">
    <property type="entry name" value="Znf_C2H2_sf"/>
</dbReference>
<feature type="region of interest" description="Disordered" evidence="8">
    <location>
        <begin position="207"/>
        <end position="236"/>
    </location>
</feature>
<evidence type="ECO:0000256" key="6">
    <source>
        <dbReference type="ARBA" id="ARBA00023242"/>
    </source>
</evidence>
<dbReference type="GO" id="GO:0000977">
    <property type="term" value="F:RNA polymerase II transcription regulatory region sequence-specific DNA binding"/>
    <property type="evidence" value="ECO:0007669"/>
    <property type="project" value="TreeGrafter"/>
</dbReference>
<gene>
    <name evidence="10" type="ORF">DM01DRAFT_1337276</name>
</gene>
<dbReference type="SUPFAM" id="SSF57667">
    <property type="entry name" value="beta-beta-alpha zinc fingers"/>
    <property type="match status" value="2"/>
</dbReference>
<evidence type="ECO:0000256" key="1">
    <source>
        <dbReference type="ARBA" id="ARBA00004123"/>
    </source>
</evidence>
<dbReference type="Pfam" id="PF00096">
    <property type="entry name" value="zf-C2H2"/>
    <property type="match status" value="1"/>
</dbReference>
<keyword evidence="4 7" id="KW-0863">Zinc-finger</keyword>
<keyword evidence="5" id="KW-0862">Zinc</keyword>
<dbReference type="SMART" id="SM00355">
    <property type="entry name" value="ZnF_C2H2"/>
    <property type="match status" value="3"/>
</dbReference>
<dbReference type="OrthoDB" id="8922241at2759"/>
<dbReference type="FunFam" id="3.30.160.60:FF:001732">
    <property type="entry name" value="Zgc:162936"/>
    <property type="match status" value="1"/>
</dbReference>
<keyword evidence="3" id="KW-0677">Repeat</keyword>
<keyword evidence="2" id="KW-0479">Metal-binding</keyword>
<dbReference type="PROSITE" id="PS50157">
    <property type="entry name" value="ZINC_FINGER_C2H2_2"/>
    <property type="match status" value="3"/>
</dbReference>
<feature type="compositionally biased region" description="Polar residues" evidence="8">
    <location>
        <begin position="147"/>
        <end position="162"/>
    </location>
</feature>
<dbReference type="FunFam" id="3.30.160.60:FF:002343">
    <property type="entry name" value="Zinc finger protein 33A"/>
    <property type="match status" value="1"/>
</dbReference>
<protein>
    <recommendedName>
        <fullName evidence="9">C2H2-type domain-containing protein</fullName>
    </recommendedName>
</protein>
<dbReference type="AlphaFoldDB" id="A0A1X2GDB4"/>
<dbReference type="Proteomes" id="UP000242146">
    <property type="component" value="Unassembled WGS sequence"/>
</dbReference>
<evidence type="ECO:0000256" key="7">
    <source>
        <dbReference type="PROSITE-ProRule" id="PRU00042"/>
    </source>
</evidence>
<evidence type="ECO:0000256" key="8">
    <source>
        <dbReference type="SAM" id="MobiDB-lite"/>
    </source>
</evidence>
<dbReference type="PANTHER" id="PTHR24381:SF393">
    <property type="entry name" value="CHROMATIN-LINKED ADAPTOR FOR MSL PROTEINS, ISOFORM B"/>
    <property type="match status" value="1"/>
</dbReference>
<comment type="caution">
    <text evidence="10">The sequence shown here is derived from an EMBL/GenBank/DDBJ whole genome shotgun (WGS) entry which is preliminary data.</text>
</comment>
<evidence type="ECO:0000259" key="9">
    <source>
        <dbReference type="PROSITE" id="PS50157"/>
    </source>
</evidence>
<dbReference type="GO" id="GO:0008270">
    <property type="term" value="F:zinc ion binding"/>
    <property type="evidence" value="ECO:0007669"/>
    <property type="project" value="UniProtKB-KW"/>
</dbReference>
<feature type="domain" description="C2H2-type" evidence="9">
    <location>
        <begin position="43"/>
        <end position="70"/>
    </location>
</feature>
<dbReference type="InterPro" id="IPR013087">
    <property type="entry name" value="Znf_C2H2_type"/>
</dbReference>
<feature type="region of interest" description="Disordered" evidence="8">
    <location>
        <begin position="254"/>
        <end position="284"/>
    </location>
</feature>
<feature type="region of interest" description="Disordered" evidence="8">
    <location>
        <begin position="125"/>
        <end position="165"/>
    </location>
</feature>
<reference evidence="10 11" key="1">
    <citation type="submission" date="2016-07" db="EMBL/GenBank/DDBJ databases">
        <title>Pervasive Adenine N6-methylation of Active Genes in Fungi.</title>
        <authorList>
            <consortium name="DOE Joint Genome Institute"/>
            <person name="Mondo S.J."/>
            <person name="Dannebaum R.O."/>
            <person name="Kuo R.C."/>
            <person name="Labutti K."/>
            <person name="Haridas S."/>
            <person name="Kuo A."/>
            <person name="Salamov A."/>
            <person name="Ahrendt S.R."/>
            <person name="Lipzen A."/>
            <person name="Sullivan W."/>
            <person name="Andreopoulos W.B."/>
            <person name="Clum A."/>
            <person name="Lindquist E."/>
            <person name="Daum C."/>
            <person name="Ramamoorthy G.K."/>
            <person name="Gryganskyi A."/>
            <person name="Culley D."/>
            <person name="Magnuson J.K."/>
            <person name="James T.Y."/>
            <person name="O'Malley M.A."/>
            <person name="Stajich J.E."/>
            <person name="Spatafora J.W."/>
            <person name="Visel A."/>
            <person name="Grigoriev I.V."/>
        </authorList>
    </citation>
    <scope>NUCLEOTIDE SEQUENCE [LARGE SCALE GENOMIC DNA]</scope>
    <source>
        <strain evidence="10 11">NRRL 3301</strain>
    </source>
</reference>
<keyword evidence="6" id="KW-0539">Nucleus</keyword>
<evidence type="ECO:0000313" key="10">
    <source>
        <dbReference type="EMBL" id="ORX51210.1"/>
    </source>
</evidence>
<dbReference type="Gene3D" id="3.30.160.60">
    <property type="entry name" value="Classic Zinc Finger"/>
    <property type="match status" value="3"/>
</dbReference>
<accession>A0A1X2GDB4</accession>
<dbReference type="GO" id="GO:0000981">
    <property type="term" value="F:DNA-binding transcription factor activity, RNA polymerase II-specific"/>
    <property type="evidence" value="ECO:0007669"/>
    <property type="project" value="TreeGrafter"/>
</dbReference>